<gene>
    <name evidence="1" type="ORF">K503DRAFT_772130</name>
</gene>
<name>A0A1B7MW60_9AGAM</name>
<dbReference type="InParanoid" id="A0A1B7MW60"/>
<evidence type="ECO:0000313" key="1">
    <source>
        <dbReference type="EMBL" id="OAX36840.1"/>
    </source>
</evidence>
<organism evidence="1 2">
    <name type="scientific">Rhizopogon vinicolor AM-OR11-026</name>
    <dbReference type="NCBI Taxonomy" id="1314800"/>
    <lineage>
        <taxon>Eukaryota</taxon>
        <taxon>Fungi</taxon>
        <taxon>Dikarya</taxon>
        <taxon>Basidiomycota</taxon>
        <taxon>Agaricomycotina</taxon>
        <taxon>Agaricomycetes</taxon>
        <taxon>Agaricomycetidae</taxon>
        <taxon>Boletales</taxon>
        <taxon>Suillineae</taxon>
        <taxon>Rhizopogonaceae</taxon>
        <taxon>Rhizopogon</taxon>
    </lineage>
</organism>
<proteinExistence type="predicted"/>
<sequence>MQDPEEARLRPLMTNGFNIILYTEFSYRVAHFKSLKVLRPLLHIFPNRDTNITKLSTIAKETVLLLFASKGRVRSSR</sequence>
<protein>
    <submittedName>
        <fullName evidence="1">Uncharacterized protein</fullName>
    </submittedName>
</protein>
<evidence type="ECO:0000313" key="2">
    <source>
        <dbReference type="Proteomes" id="UP000092154"/>
    </source>
</evidence>
<dbReference type="AlphaFoldDB" id="A0A1B7MW60"/>
<reference evidence="1 2" key="1">
    <citation type="submission" date="2016-06" db="EMBL/GenBank/DDBJ databases">
        <title>Comparative genomics of the ectomycorrhizal sister species Rhizopogon vinicolor and Rhizopogon vesiculosus (Basidiomycota: Boletales) reveals a divergence of the mating type B locus.</title>
        <authorList>
            <consortium name="DOE Joint Genome Institute"/>
            <person name="Mujic A.B."/>
            <person name="Kuo A."/>
            <person name="Tritt A."/>
            <person name="Lipzen A."/>
            <person name="Chen C."/>
            <person name="Johnson J."/>
            <person name="Sharma A."/>
            <person name="Barry K."/>
            <person name="Grigoriev I.V."/>
            <person name="Spatafora J.W."/>
        </authorList>
    </citation>
    <scope>NUCLEOTIDE SEQUENCE [LARGE SCALE GENOMIC DNA]</scope>
    <source>
        <strain evidence="1 2">AM-OR11-026</strain>
    </source>
</reference>
<dbReference type="Proteomes" id="UP000092154">
    <property type="component" value="Unassembled WGS sequence"/>
</dbReference>
<accession>A0A1B7MW60</accession>
<dbReference type="EMBL" id="KV448390">
    <property type="protein sequence ID" value="OAX36840.1"/>
    <property type="molecule type" value="Genomic_DNA"/>
</dbReference>
<keyword evidence="2" id="KW-1185">Reference proteome</keyword>